<protein>
    <submittedName>
        <fullName evidence="1">Uncharacterized protein</fullName>
    </submittedName>
</protein>
<gene>
    <name evidence="1" type="ORF">IE4771_CH03608</name>
</gene>
<dbReference type="HOGENOM" id="CLU_3029212_0_0_5"/>
<dbReference type="Proteomes" id="UP000027180">
    <property type="component" value="Chromosome"/>
</dbReference>
<evidence type="ECO:0000313" key="2">
    <source>
        <dbReference type="Proteomes" id="UP000027180"/>
    </source>
</evidence>
<organism evidence="1 2">
    <name type="scientific">Rhizobium etli bv. mimosae str. IE4771</name>
    <dbReference type="NCBI Taxonomy" id="1432050"/>
    <lineage>
        <taxon>Bacteria</taxon>
        <taxon>Pseudomonadati</taxon>
        <taxon>Pseudomonadota</taxon>
        <taxon>Alphaproteobacteria</taxon>
        <taxon>Hyphomicrobiales</taxon>
        <taxon>Rhizobiaceae</taxon>
        <taxon>Rhizobium/Agrobacterium group</taxon>
        <taxon>Rhizobium</taxon>
    </lineage>
</organism>
<dbReference type="AlphaFoldDB" id="A0A060I0J0"/>
<dbReference type="KEGG" id="rei:IE4771_CH03608"/>
<sequence>MRKSRAHGVIRSSLVGSGQPLASIAAFCADHLNNRFTKYGVIMAPNAIANFAQFR</sequence>
<evidence type="ECO:0000313" key="1">
    <source>
        <dbReference type="EMBL" id="AIC28688.1"/>
    </source>
</evidence>
<dbReference type="EMBL" id="CP006986">
    <property type="protein sequence ID" value="AIC28688.1"/>
    <property type="molecule type" value="Genomic_DNA"/>
</dbReference>
<accession>A0A060I0J0</accession>
<reference evidence="1 2" key="1">
    <citation type="submission" date="2013-12" db="EMBL/GenBank/DDBJ databases">
        <title>Complete genome sequence of Rhizobium etli bv. mimosae IE4771.</title>
        <authorList>
            <person name="Bustos P."/>
            <person name="Santamaria R.I."/>
            <person name="Lozano L."/>
            <person name="Ormeno-Orrillo E."/>
            <person name="Rogel M.A."/>
            <person name="Romero D."/>
            <person name="Cevallos M.A."/>
            <person name="Martinez-Romero E."/>
            <person name="Gonzalez V."/>
        </authorList>
    </citation>
    <scope>NUCLEOTIDE SEQUENCE [LARGE SCALE GENOMIC DNA]</scope>
    <source>
        <strain evidence="1 2">IE4771</strain>
    </source>
</reference>
<name>A0A060I0J0_RHIET</name>
<proteinExistence type="predicted"/>